<accession>A0A090LD36</accession>
<gene>
    <name evidence="3 5 6" type="ORF">SRAE_2000071900</name>
</gene>
<evidence type="ECO:0000259" key="2">
    <source>
        <dbReference type="PROSITE" id="PS00022"/>
    </source>
</evidence>
<sequence length="382" mass="44714">MKLVIFFAIFFIFIICLVNCNQDPNNNVNLQEIKENNVLLHSNFDRKKNEVKLKVENSSFTRYVEKAIYLLNKQTCLKHSITDKDENGTTKIRYGSFCGFDVEIKNGYLFHVITINDYCFDKIKLNKLIFSSFNLRFQIMQYIKKQKSNEMEFSHEITWFKFSNDKYGLFNPKTKRFSIVSGSRVDPFAKLDLSLSLNPKNGSLQKDISSEFMSFTEVRYLNRIMCDHILKKNHKKKCSNGGYVNPVDQKTCLCPFFYEGEKCNKFMESKKQDLCGNKVIKPTTKAKKMVVDLDVECFHHFKAPKGNKINMTLTVKNKLFYDCKHFPFIEIRYKKDKTKIGIIPCGSFVKLEIKSEDENIFLYNSRYGSNLSFDVSYKAVVK</sequence>
<dbReference type="EMBL" id="LN609529">
    <property type="protein sequence ID" value="CEF66048.1"/>
    <property type="molecule type" value="Genomic_DNA"/>
</dbReference>
<evidence type="ECO:0000313" key="3">
    <source>
        <dbReference type="EMBL" id="CEF66048.1"/>
    </source>
</evidence>
<reference evidence="3 4" key="1">
    <citation type="submission" date="2014-09" db="EMBL/GenBank/DDBJ databases">
        <authorList>
            <person name="Martin A.A."/>
        </authorList>
    </citation>
    <scope>NUCLEOTIDE SEQUENCE</scope>
    <source>
        <strain evidence="4">ED321</strain>
        <strain evidence="3">ED321 Heterogonic</strain>
    </source>
</reference>
<keyword evidence="4" id="KW-1185">Reference proteome</keyword>
<name>A0A090LD36_STRRB</name>
<dbReference type="InterPro" id="IPR000742">
    <property type="entry name" value="EGF"/>
</dbReference>
<evidence type="ECO:0000313" key="6">
    <source>
        <dbReference type="WormBase" id="SRAE_2000071900"/>
    </source>
</evidence>
<evidence type="ECO:0000313" key="5">
    <source>
        <dbReference type="WBParaSite" id="SRAE_2000071900.1"/>
    </source>
</evidence>
<evidence type="ECO:0000313" key="4">
    <source>
        <dbReference type="Proteomes" id="UP000035682"/>
    </source>
</evidence>
<feature type="chain" id="PRO_5015030719" evidence="1">
    <location>
        <begin position="21"/>
        <end position="382"/>
    </location>
</feature>
<dbReference type="AlphaFoldDB" id="A0A090LD36"/>
<reference evidence="5" key="2">
    <citation type="submission" date="2020-12" db="UniProtKB">
        <authorList>
            <consortium name="WormBaseParasite"/>
        </authorList>
    </citation>
    <scope>IDENTIFICATION</scope>
</reference>
<dbReference type="RefSeq" id="XP_024505248.1">
    <property type="nucleotide sequence ID" value="XM_024651586.1"/>
</dbReference>
<dbReference type="WBParaSite" id="SRAE_2000071900.1">
    <property type="protein sequence ID" value="SRAE_2000071900.1"/>
    <property type="gene ID" value="WBGene00260918"/>
</dbReference>
<protein>
    <submittedName>
        <fullName evidence="5">EGF-like domain-containing protein</fullName>
    </submittedName>
</protein>
<organism evidence="3">
    <name type="scientific">Strongyloides ratti</name>
    <name type="common">Parasitic roundworm</name>
    <dbReference type="NCBI Taxonomy" id="34506"/>
    <lineage>
        <taxon>Eukaryota</taxon>
        <taxon>Metazoa</taxon>
        <taxon>Ecdysozoa</taxon>
        <taxon>Nematoda</taxon>
        <taxon>Chromadorea</taxon>
        <taxon>Rhabditida</taxon>
        <taxon>Tylenchina</taxon>
        <taxon>Panagrolaimomorpha</taxon>
        <taxon>Strongyloidoidea</taxon>
        <taxon>Strongyloididae</taxon>
        <taxon>Strongyloides</taxon>
    </lineage>
</organism>
<evidence type="ECO:0000256" key="1">
    <source>
        <dbReference type="SAM" id="SignalP"/>
    </source>
</evidence>
<feature type="domain" description="EGF-like" evidence="2">
    <location>
        <begin position="252"/>
        <end position="263"/>
    </location>
</feature>
<keyword evidence="1" id="KW-0732">Signal</keyword>
<dbReference type="GeneID" id="36378412"/>
<dbReference type="Proteomes" id="UP000035682">
    <property type="component" value="Unplaced"/>
</dbReference>
<dbReference type="CTD" id="36378412"/>
<dbReference type="PROSITE" id="PS00022">
    <property type="entry name" value="EGF_1"/>
    <property type="match status" value="1"/>
</dbReference>
<feature type="signal peptide" evidence="1">
    <location>
        <begin position="1"/>
        <end position="20"/>
    </location>
</feature>
<proteinExistence type="predicted"/>
<dbReference type="WormBase" id="SRAE_2000071900">
    <property type="protein sequence ID" value="SRP00677"/>
    <property type="gene ID" value="WBGene00260918"/>
</dbReference>